<keyword evidence="3" id="KW-0378">Hydrolase</keyword>
<dbReference type="RefSeq" id="WP_084699336.1">
    <property type="nucleotide sequence ID" value="NZ_JBIAZU010000007.1"/>
</dbReference>
<dbReference type="EMBL" id="JBIAZU010000007">
    <property type="protein sequence ID" value="MFF5295337.1"/>
    <property type="molecule type" value="Genomic_DNA"/>
</dbReference>
<dbReference type="Gene3D" id="1.10.10.10">
    <property type="entry name" value="Winged helix-like DNA-binding domain superfamily/Winged helix DNA-binding domain"/>
    <property type="match status" value="1"/>
</dbReference>
<evidence type="ECO:0000256" key="1">
    <source>
        <dbReference type="ARBA" id="ARBA00022722"/>
    </source>
</evidence>
<dbReference type="InterPro" id="IPR036388">
    <property type="entry name" value="WH-like_DNA-bd_sf"/>
</dbReference>
<evidence type="ECO:0000313" key="6">
    <source>
        <dbReference type="EMBL" id="MFF5295337.1"/>
    </source>
</evidence>
<keyword evidence="2 6" id="KW-0255">Endonuclease</keyword>
<evidence type="ECO:0000256" key="3">
    <source>
        <dbReference type="ARBA" id="ARBA00022801"/>
    </source>
</evidence>
<evidence type="ECO:0000256" key="4">
    <source>
        <dbReference type="SAM" id="MobiDB-lite"/>
    </source>
</evidence>
<dbReference type="InterPro" id="IPR015210">
    <property type="entry name" value="NaeI"/>
</dbReference>
<dbReference type="GO" id="GO:0004519">
    <property type="term" value="F:endonuclease activity"/>
    <property type="evidence" value="ECO:0007669"/>
    <property type="project" value="UniProtKB-KW"/>
</dbReference>
<keyword evidence="7" id="KW-1185">Reference proteome</keyword>
<organism evidence="6 7">
    <name type="scientific">Paractinoplanes globisporus</name>
    <dbReference type="NCBI Taxonomy" id="113565"/>
    <lineage>
        <taxon>Bacteria</taxon>
        <taxon>Bacillati</taxon>
        <taxon>Actinomycetota</taxon>
        <taxon>Actinomycetes</taxon>
        <taxon>Micromonosporales</taxon>
        <taxon>Micromonosporaceae</taxon>
        <taxon>Paractinoplanes</taxon>
    </lineage>
</organism>
<comment type="caution">
    <text evidence="6">The sequence shown here is derived from an EMBL/GenBank/DDBJ whole genome shotgun (WGS) entry which is preliminary data.</text>
</comment>
<gene>
    <name evidence="6" type="ORF">ACFY35_38375</name>
</gene>
<evidence type="ECO:0000259" key="5">
    <source>
        <dbReference type="Pfam" id="PF09126"/>
    </source>
</evidence>
<dbReference type="InterPro" id="IPR037057">
    <property type="entry name" value="DNA_rep_MutH/T2_RE_sf"/>
</dbReference>
<keyword evidence="1" id="KW-0540">Nuclease</keyword>
<protein>
    <submittedName>
        <fullName evidence="6">NaeI family type II restriction endonuclease</fullName>
    </submittedName>
</protein>
<dbReference type="Proteomes" id="UP001602245">
    <property type="component" value="Unassembled WGS sequence"/>
</dbReference>
<feature type="domain" description="Type II restriction enzyme NaeI" evidence="5">
    <location>
        <begin position="93"/>
        <end position="374"/>
    </location>
</feature>
<feature type="region of interest" description="Disordered" evidence="4">
    <location>
        <begin position="53"/>
        <end position="83"/>
    </location>
</feature>
<dbReference type="Pfam" id="PF09126">
    <property type="entry name" value="NaeI"/>
    <property type="match status" value="1"/>
</dbReference>
<accession>A0ABW6WT39</accession>
<dbReference type="CDD" id="cd22338">
    <property type="entry name" value="NaeI-like"/>
    <property type="match status" value="1"/>
</dbReference>
<reference evidence="6 7" key="1">
    <citation type="submission" date="2024-10" db="EMBL/GenBank/DDBJ databases">
        <title>The Natural Products Discovery Center: Release of the First 8490 Sequenced Strains for Exploring Actinobacteria Biosynthetic Diversity.</title>
        <authorList>
            <person name="Kalkreuter E."/>
            <person name="Kautsar S.A."/>
            <person name="Yang D."/>
            <person name="Bader C.D."/>
            <person name="Teijaro C.N."/>
            <person name="Fluegel L."/>
            <person name="Davis C.M."/>
            <person name="Simpson J.R."/>
            <person name="Lauterbach L."/>
            <person name="Steele A.D."/>
            <person name="Gui C."/>
            <person name="Meng S."/>
            <person name="Li G."/>
            <person name="Viehrig K."/>
            <person name="Ye F."/>
            <person name="Su P."/>
            <person name="Kiefer A.F."/>
            <person name="Nichols A."/>
            <person name="Cepeda A.J."/>
            <person name="Yan W."/>
            <person name="Fan B."/>
            <person name="Jiang Y."/>
            <person name="Adhikari A."/>
            <person name="Zheng C.-J."/>
            <person name="Schuster L."/>
            <person name="Cowan T.M."/>
            <person name="Smanski M.J."/>
            <person name="Chevrette M.G."/>
            <person name="De Carvalho L.P.S."/>
            <person name="Shen B."/>
        </authorList>
    </citation>
    <scope>NUCLEOTIDE SEQUENCE [LARGE SCALE GENOMIC DNA]</scope>
    <source>
        <strain evidence="6 7">NPDC000087</strain>
    </source>
</reference>
<proteinExistence type="predicted"/>
<dbReference type="InterPro" id="IPR011335">
    <property type="entry name" value="Restrct_endonuc-II-like"/>
</dbReference>
<evidence type="ECO:0000256" key="2">
    <source>
        <dbReference type="ARBA" id="ARBA00022759"/>
    </source>
</evidence>
<name>A0ABW6WT39_9ACTN</name>
<evidence type="ECO:0000313" key="7">
    <source>
        <dbReference type="Proteomes" id="UP001602245"/>
    </source>
</evidence>
<sequence>MELTPVAGSAPLIIYNARVFGHQDELFDPHAPTEAGSSKVLPATLRVHRGRVLPPRPKIAARPRDTRGPSALQLAGQPPTPDEDPEIWAVHGELERMDPYGYRTGYAIREALDQIYDGQRTGRWDFTQLSKTEKTHIGTLVEIWMQREFGFADGEELDYRIAGVDVDCKWSLNLYDWEIPREMYIRGNKIALVVWANEYTARWASGLIRISEDVLRPMGNQGDRKRRLNDRGRDQILWIVAGSDLVKNTLLHIKDPRKLEAIAYAARGQTAVTNLFRELQGELVNRATVLTAAQQVDSAKRVRDARKKLRPEGIVIFGHYAPHPRMAKELGLDPPTLGRYISARLWPYRTGESALHTEIGGKMWRIARPEDSVVTAPDLPAQSKDPS</sequence>
<dbReference type="Gene3D" id="3.40.600.10">
    <property type="entry name" value="DNA mismatch repair MutH/Restriction endonuclease, type II"/>
    <property type="match status" value="1"/>
</dbReference>
<dbReference type="SUPFAM" id="SSF52980">
    <property type="entry name" value="Restriction endonuclease-like"/>
    <property type="match status" value="1"/>
</dbReference>